<keyword evidence="4" id="KW-0234">DNA repair</keyword>
<evidence type="ECO:0000313" key="7">
    <source>
        <dbReference type="Proteomes" id="UP000663193"/>
    </source>
</evidence>
<dbReference type="InterPro" id="IPR029003">
    <property type="entry name" value="CENP-S/Mhf1"/>
</dbReference>
<evidence type="ECO:0000256" key="5">
    <source>
        <dbReference type="SAM" id="MobiDB-lite"/>
    </source>
</evidence>
<evidence type="ECO:0000256" key="4">
    <source>
        <dbReference type="ARBA" id="ARBA00023204"/>
    </source>
</evidence>
<proteinExistence type="inferred from homology"/>
<evidence type="ECO:0000313" key="6">
    <source>
        <dbReference type="EMBL" id="QRC94237.1"/>
    </source>
</evidence>
<dbReference type="Gene3D" id="1.10.20.10">
    <property type="entry name" value="Histone, subunit A"/>
    <property type="match status" value="1"/>
</dbReference>
<evidence type="ECO:0000256" key="1">
    <source>
        <dbReference type="ARBA" id="ARBA00006612"/>
    </source>
</evidence>
<dbReference type="Proteomes" id="UP000663193">
    <property type="component" value="Chromosome 4"/>
</dbReference>
<dbReference type="EMBL" id="CP069026">
    <property type="protein sequence ID" value="QRC94237.1"/>
    <property type="molecule type" value="Genomic_DNA"/>
</dbReference>
<dbReference type="OrthoDB" id="1872155at2759"/>
<keyword evidence="7" id="KW-1185">Reference proteome</keyword>
<gene>
    <name evidence="6" type="ORF">JI435_075010</name>
</gene>
<keyword evidence="3" id="KW-0238">DNA-binding</keyword>
<dbReference type="OMA" id="WTQIENV"/>
<dbReference type="GO" id="GO:0071821">
    <property type="term" value="C:FANCM-MHF complex"/>
    <property type="evidence" value="ECO:0007669"/>
    <property type="project" value="InterPro"/>
</dbReference>
<dbReference type="GO" id="GO:0046982">
    <property type="term" value="F:protein heterodimerization activity"/>
    <property type="evidence" value="ECO:0007669"/>
    <property type="project" value="InterPro"/>
</dbReference>
<organism evidence="6 7">
    <name type="scientific">Phaeosphaeria nodorum (strain SN15 / ATCC MYA-4574 / FGSC 10173)</name>
    <name type="common">Glume blotch fungus</name>
    <name type="synonym">Parastagonospora nodorum</name>
    <dbReference type="NCBI Taxonomy" id="321614"/>
    <lineage>
        <taxon>Eukaryota</taxon>
        <taxon>Fungi</taxon>
        <taxon>Dikarya</taxon>
        <taxon>Ascomycota</taxon>
        <taxon>Pezizomycotina</taxon>
        <taxon>Dothideomycetes</taxon>
        <taxon>Pleosporomycetidae</taxon>
        <taxon>Pleosporales</taxon>
        <taxon>Pleosporineae</taxon>
        <taxon>Phaeosphaeriaceae</taxon>
        <taxon>Parastagonospora</taxon>
    </lineage>
</organism>
<dbReference type="VEuPathDB" id="FungiDB:JI435_075010"/>
<accession>A0A7U2EWX9</accession>
<feature type="compositionally biased region" description="Basic and acidic residues" evidence="5">
    <location>
        <begin position="115"/>
        <end position="133"/>
    </location>
</feature>
<dbReference type="GO" id="GO:0003677">
    <property type="term" value="F:DNA binding"/>
    <property type="evidence" value="ECO:0007669"/>
    <property type="project" value="UniProtKB-KW"/>
</dbReference>
<feature type="compositionally biased region" description="Basic residues" evidence="5">
    <location>
        <begin position="134"/>
        <end position="148"/>
    </location>
</feature>
<dbReference type="KEGG" id="pno:SNOG_07501"/>
<dbReference type="PANTHER" id="PTHR22980:SF0">
    <property type="entry name" value="CENTROMERE PROTEIN S"/>
    <property type="match status" value="1"/>
</dbReference>
<evidence type="ECO:0000256" key="3">
    <source>
        <dbReference type="ARBA" id="ARBA00023125"/>
    </source>
</evidence>
<dbReference type="AlphaFoldDB" id="A0A7U2EWX9"/>
<comment type="similarity">
    <text evidence="1">Belongs to the TAF9 family. CENP-S/MHF1 subfamily.</text>
</comment>
<dbReference type="RefSeq" id="XP_001797835.1">
    <property type="nucleotide sequence ID" value="XM_001797783.1"/>
</dbReference>
<dbReference type="GO" id="GO:0006281">
    <property type="term" value="P:DNA repair"/>
    <property type="evidence" value="ECO:0007669"/>
    <property type="project" value="UniProtKB-KW"/>
</dbReference>
<keyword evidence="2" id="KW-0227">DNA damage</keyword>
<dbReference type="CDD" id="cd22919">
    <property type="entry name" value="HFD_CENP-S"/>
    <property type="match status" value="1"/>
</dbReference>
<dbReference type="SUPFAM" id="SSF47113">
    <property type="entry name" value="Histone-fold"/>
    <property type="match status" value="1"/>
</dbReference>
<name>A0A7U2EWX9_PHANO</name>
<reference evidence="7" key="1">
    <citation type="journal article" date="2021" name="BMC Genomics">
        <title>Chromosome-level genome assembly and manually-curated proteome of model necrotroph Parastagonospora nodorum Sn15 reveals a genome-wide trove of candidate effector homologs, and redundancy of virulence-related functions within an accessory chromosome.</title>
        <authorList>
            <person name="Bertazzoni S."/>
            <person name="Jones D.A.B."/>
            <person name="Phan H.T."/>
            <person name="Tan K.-C."/>
            <person name="Hane J.K."/>
        </authorList>
    </citation>
    <scope>NUCLEOTIDE SEQUENCE [LARGE SCALE GENOMIC DNA]</scope>
    <source>
        <strain evidence="7">SN15 / ATCC MYA-4574 / FGSC 10173)</strain>
    </source>
</reference>
<dbReference type="Pfam" id="PF15630">
    <property type="entry name" value="CENP-S"/>
    <property type="match status" value="2"/>
</dbReference>
<dbReference type="PANTHER" id="PTHR22980">
    <property type="entry name" value="CORTISTATIN"/>
    <property type="match status" value="1"/>
</dbReference>
<protein>
    <submittedName>
        <fullName evidence="6">Uncharacterized protein</fullName>
    </submittedName>
</protein>
<sequence>MASTDATAEREERLKSALWYTIGQYIDEECLTSDLNATPQFIGALTELVYTQIGILNPHHQYPPYLHHPLIHIQANTSHDLEVFAKHAGRKAINTDDVMLLTRRNDALESMLKGELERMQSAEGRGDVGGGEKKKGRPVGKGKGKAKA</sequence>
<dbReference type="InterPro" id="IPR009072">
    <property type="entry name" value="Histone-fold"/>
</dbReference>
<feature type="region of interest" description="Disordered" evidence="5">
    <location>
        <begin position="115"/>
        <end position="148"/>
    </location>
</feature>
<evidence type="ECO:0000256" key="2">
    <source>
        <dbReference type="ARBA" id="ARBA00022763"/>
    </source>
</evidence>